<reference evidence="3 4" key="1">
    <citation type="journal article" date="2015" name="Proc. Natl. Acad. Sci. U.S.A.">
        <title>The resurrection genome of Boea hygrometrica: A blueprint for survival of dehydration.</title>
        <authorList>
            <person name="Xiao L."/>
            <person name="Yang G."/>
            <person name="Zhang L."/>
            <person name="Yang X."/>
            <person name="Zhao S."/>
            <person name="Ji Z."/>
            <person name="Zhou Q."/>
            <person name="Hu M."/>
            <person name="Wang Y."/>
            <person name="Chen M."/>
            <person name="Xu Y."/>
            <person name="Jin H."/>
            <person name="Xiao X."/>
            <person name="Hu G."/>
            <person name="Bao F."/>
            <person name="Hu Y."/>
            <person name="Wan P."/>
            <person name="Li L."/>
            <person name="Deng X."/>
            <person name="Kuang T."/>
            <person name="Xiang C."/>
            <person name="Zhu J.K."/>
            <person name="Oliver M.J."/>
            <person name="He Y."/>
        </authorList>
    </citation>
    <scope>NUCLEOTIDE SEQUENCE [LARGE SCALE GENOMIC DNA]</scope>
    <source>
        <strain evidence="4">cv. XS01</strain>
    </source>
</reference>
<dbReference type="InterPro" id="IPR055290">
    <property type="entry name" value="At3g26010-like"/>
</dbReference>
<dbReference type="AlphaFoldDB" id="A0A2Z7A4R1"/>
<keyword evidence="4" id="KW-1185">Reference proteome</keyword>
<organism evidence="3 4">
    <name type="scientific">Dorcoceras hygrometricum</name>
    <dbReference type="NCBI Taxonomy" id="472368"/>
    <lineage>
        <taxon>Eukaryota</taxon>
        <taxon>Viridiplantae</taxon>
        <taxon>Streptophyta</taxon>
        <taxon>Embryophyta</taxon>
        <taxon>Tracheophyta</taxon>
        <taxon>Spermatophyta</taxon>
        <taxon>Magnoliopsida</taxon>
        <taxon>eudicotyledons</taxon>
        <taxon>Gunneridae</taxon>
        <taxon>Pentapetalae</taxon>
        <taxon>asterids</taxon>
        <taxon>lamiids</taxon>
        <taxon>Lamiales</taxon>
        <taxon>Gesneriaceae</taxon>
        <taxon>Didymocarpoideae</taxon>
        <taxon>Trichosporeae</taxon>
        <taxon>Loxocarpinae</taxon>
        <taxon>Dorcoceras</taxon>
    </lineage>
</organism>
<dbReference type="Pfam" id="PF08268">
    <property type="entry name" value="FBA_3"/>
    <property type="match status" value="1"/>
</dbReference>
<dbReference type="Gene3D" id="1.20.1280.50">
    <property type="match status" value="1"/>
</dbReference>
<dbReference type="PANTHER" id="PTHR35546">
    <property type="entry name" value="F-BOX PROTEIN INTERACTION DOMAIN PROTEIN-RELATED"/>
    <property type="match status" value="1"/>
</dbReference>
<dbReference type="InterPro" id="IPR017451">
    <property type="entry name" value="F-box-assoc_interact_dom"/>
</dbReference>
<dbReference type="NCBIfam" id="TIGR01640">
    <property type="entry name" value="F_box_assoc_1"/>
    <property type="match status" value="1"/>
</dbReference>
<name>A0A2Z7A4R1_9LAMI</name>
<protein>
    <submittedName>
        <fullName evidence="3">F-box protein-like</fullName>
    </submittedName>
</protein>
<dbReference type="OrthoDB" id="605328at2759"/>
<dbReference type="InterPro" id="IPR013187">
    <property type="entry name" value="F-box-assoc_dom_typ3"/>
</dbReference>
<gene>
    <name evidence="3" type="ORF">F511_45054</name>
</gene>
<dbReference type="InterPro" id="IPR036047">
    <property type="entry name" value="F-box-like_dom_sf"/>
</dbReference>
<evidence type="ECO:0000313" key="4">
    <source>
        <dbReference type="Proteomes" id="UP000250235"/>
    </source>
</evidence>
<dbReference type="Pfam" id="PF00646">
    <property type="entry name" value="F-box"/>
    <property type="match status" value="1"/>
</dbReference>
<evidence type="ECO:0000259" key="2">
    <source>
        <dbReference type="Pfam" id="PF08268"/>
    </source>
</evidence>
<dbReference type="SUPFAM" id="SSF81383">
    <property type="entry name" value="F-box domain"/>
    <property type="match status" value="1"/>
</dbReference>
<dbReference type="CDD" id="cd22157">
    <property type="entry name" value="F-box_AtFBW1-like"/>
    <property type="match status" value="1"/>
</dbReference>
<evidence type="ECO:0000313" key="3">
    <source>
        <dbReference type="EMBL" id="KZV13782.1"/>
    </source>
</evidence>
<dbReference type="InterPro" id="IPR001810">
    <property type="entry name" value="F-box_dom"/>
</dbReference>
<accession>A0A2Z7A4R1</accession>
<feature type="domain" description="F-box associated beta-propeller type 3" evidence="2">
    <location>
        <begin position="93"/>
        <end position="244"/>
    </location>
</feature>
<evidence type="ECO:0000259" key="1">
    <source>
        <dbReference type="Pfam" id="PF00646"/>
    </source>
</evidence>
<feature type="domain" description="F-box" evidence="1">
    <location>
        <begin position="23"/>
        <end position="56"/>
    </location>
</feature>
<dbReference type="PANTHER" id="PTHR35546:SF115">
    <property type="entry name" value="F-BOX DOMAIN-CONTAINING PROTEIN"/>
    <property type="match status" value="1"/>
</dbReference>
<sequence length="394" mass="44899">METQLQSSQQTKSAEIAASIDYLLTEILLRLPIKSVIRFKLVSKHWFHLISDPSFCQLLNPNRNPAVGLFLQLSTANFGEDHQYNGYEFVPFHPNKSTEFIKDHLPSGVRILQSCNGLMLCCSLITANNGPEYFVYNPTTKKLSILPKPDQTNGISETIRGINLAFEPVKAFHYKIVSVRSLESDSSFKIIVYSSETHSWQEQSHPFTSAASFDKGVYWNGAIHWMDTVGNAESLYFNVATKALRNTPSLPLTYTTRCKRDNYFGESCDHLHFIDMRGPRVKLVVYELERDYSGWFMKYQVDLSAVVVANPTMALRRGNPMFWCGFVFEVSAVIRGEEDEDSFLVLQIPGKMVRFNIVHKTFEDLVDFDGRVVWSSLKFPNVGGFQYIQSICCV</sequence>
<dbReference type="Proteomes" id="UP000250235">
    <property type="component" value="Unassembled WGS sequence"/>
</dbReference>
<dbReference type="EMBL" id="KV025885">
    <property type="protein sequence ID" value="KZV13782.1"/>
    <property type="molecule type" value="Genomic_DNA"/>
</dbReference>
<proteinExistence type="predicted"/>